<evidence type="ECO:0000256" key="1">
    <source>
        <dbReference type="ARBA" id="ARBA00023002"/>
    </source>
</evidence>
<accession>A0A1I1RP48</accession>
<keyword evidence="1" id="KW-0560">Oxidoreductase</keyword>
<feature type="domain" description="NAD-specific glutamate dehydrogenase C-terminal" evidence="3">
    <location>
        <begin position="1239"/>
        <end position="1575"/>
    </location>
</feature>
<dbReference type="RefSeq" id="WP_093428165.1">
    <property type="nucleotide sequence ID" value="NZ_FOMJ01000004.1"/>
</dbReference>
<dbReference type="Pfam" id="PF21078">
    <property type="entry name" value="GDH_HM3"/>
    <property type="match status" value="1"/>
</dbReference>
<dbReference type="Gene3D" id="3.40.50.720">
    <property type="entry name" value="NAD(P)-binding Rossmann-like Domain"/>
    <property type="match status" value="1"/>
</dbReference>
<dbReference type="GO" id="GO:0004069">
    <property type="term" value="F:L-aspartate:2-oxoglutarate aminotransferase activity"/>
    <property type="evidence" value="ECO:0007669"/>
    <property type="project" value="InterPro"/>
</dbReference>
<sequence length="1584" mass="173617">MEREPEQQWITIRRRAEEEASAGFVAFVEACYAGMAAEDLAERSPEDLVGAARAHWALLHQPRRPGERHLRVHNPDREVDGWWSPHTVVELVQADRPFLVDSLRLALNRHGLAIHWTVHPVVAVERDAEGAVLATGRGEPEAVLRLEVDRRADTDNAALAGELEAVLATLDAVVDDWQPMVARLEEAAAAMGGAPVAGAGEAAEFLRWLAGDHFTLLGYRAHTLEMDADGPHLCVEAHSGLGMLRGPEAHRRSTTFDALPRAYREEATRPEPLLITKSRRRSTIHRQGYLDMVGVRRFDEQGRVVGEWRFLGLFTSNAHHERPHRIPLLREKVAAVMERSGLEPRSHAGKALYNTLETLPRDELFQADSEQLLAAARAIVQLQERQRVRLVLRPDPFGRFMAALVHVPREDFDTRLRLAIQSLLTAELGAHGVDVSVWLDDSELARVYLLLHTDPAAFPEPDVRELEERLAALARGWGKRLGAELIQLHGEARGLALEERYRDAFPASYRDQHRVETAAADIDRMERLAASGGMATALELGGPGGLRLRLLRTERPFGLSDLLPVLEHLGVRVADQQSHALRPAEGGVIWLQDLGLEGGPAEDASGERADAFREAFQRVWNGEAEDDDFNRLVLHAGLDWREADLLRAAHRWLHQTGLPFGQGFTARALAEQGQIARLLVDLFNTRFDPALDEATRTQRTERLTDGIERSLEAVPGADTDRVLRRLLALVQATVRTNRFRSDVPALALKIESRRLSELPEPRPAHEIFVHAPHVEGVHLRGGDVARGGIRWSDRRADYRTEVLGLMKTQMVKNAVIVPVGAKGGFVVKGPRPGEEEPVAGEAAYADWIRALLSVTDNLDGEDRAVPPAEVVRHDGDDPYFVVAADKGTATFSDTANAIATEAGFWLGDAFASGGSAGYDHKALGITARGAWESVRRHFRELDRDPERDPVTVVGIGSMNGDVFGNGLLRSRTVQLVGAFTHREIFLDPDPDPEASYRERERLFHAGRGGWSEYDPAVISEGGGVWPRSAKAIPLSPRLRERLGVEAEELPPEAVIRALLAAPVDLLFNGAVGTFIKAVDEGHEATGDRANDALRVDATELRCTVIGEGGNLGMTQRARVEAARHGVRVFADFIDNAAGVDTSDHEVNVKIGVDGAVAAGELPAAERDPLVGGVADEVAEQVLTNCRDQAQALGVAAHTAVDRLDVHARLARRLERAGYLDRRGWAFPDEAEIADRRRDGEALAAPELAVLMALARQECQDALAADALCGDPDLDEEVSAYFPRGIVARLPDVGARHRLRNAIAACMVTNQLINRMGPSFPLRMAEQTGASYPEVARAFLVARQVFDLSALWQEVEALEGELPAAVIYDLLGALRQLGRRATLWLLRNRPDSPPIGETAEPLRATVAALVNELPGCADPAAADRMEQERAALIERGVPEGLAGRIAGLPYLLPGLDIAELAGAHGLAADIVGTLYFRLGHYLGLDWLRDRIAELPAEPYWERMARNALRDDTARLHRMVTQAALEEAGDAGDAETILTRWTETHAGPVERLRGRMEELSATPGDLARLTVAADAVRRLLRATEGG</sequence>
<dbReference type="Pfam" id="PF21074">
    <property type="entry name" value="GDH_C"/>
    <property type="match status" value="1"/>
</dbReference>
<dbReference type="InterPro" id="IPR049064">
    <property type="entry name" value="NAD_Glu_DH_ACT3"/>
</dbReference>
<dbReference type="GO" id="GO:0006538">
    <property type="term" value="P:L-glutamate catabolic process"/>
    <property type="evidence" value="ECO:0007669"/>
    <property type="project" value="InterPro"/>
</dbReference>
<reference evidence="7 8" key="1">
    <citation type="submission" date="2016-10" db="EMBL/GenBank/DDBJ databases">
        <authorList>
            <person name="de Groot N.N."/>
        </authorList>
    </citation>
    <scope>NUCLEOTIDE SEQUENCE [LARGE SCALE GENOMIC DNA]</scope>
    <source>
        <strain evidence="7 8">HL3</strain>
    </source>
</reference>
<proteinExistence type="predicted"/>
<evidence type="ECO:0000259" key="5">
    <source>
        <dbReference type="Pfam" id="PF21076"/>
    </source>
</evidence>
<evidence type="ECO:0000259" key="6">
    <source>
        <dbReference type="Pfam" id="PF21077"/>
    </source>
</evidence>
<feature type="domain" description="NAD-glutamate dehydrogenase ACT3" evidence="6">
    <location>
        <begin position="542"/>
        <end position="603"/>
    </location>
</feature>
<dbReference type="PANTHER" id="PTHR43403:SF1">
    <property type="entry name" value="NAD-SPECIFIC GLUTAMATE DEHYDROGENASE"/>
    <property type="match status" value="1"/>
</dbReference>
<dbReference type="OrthoDB" id="9758052at2"/>
<protein>
    <submittedName>
        <fullName evidence="7">Glutamate dehydrogenase</fullName>
    </submittedName>
</protein>
<dbReference type="InterPro" id="IPR049058">
    <property type="entry name" value="NAD_Glu_DH_HM2"/>
</dbReference>
<dbReference type="Proteomes" id="UP000198611">
    <property type="component" value="Unassembled WGS sequence"/>
</dbReference>
<dbReference type="Pfam" id="PF21076">
    <property type="entry name" value="GDH_ACT2"/>
    <property type="match status" value="1"/>
</dbReference>
<dbReference type="Pfam" id="PF21073">
    <property type="entry name" value="GDH_HM1"/>
    <property type="match status" value="1"/>
</dbReference>
<dbReference type="InterPro" id="IPR049062">
    <property type="entry name" value="NAD_Glu_DH_ACT2"/>
</dbReference>
<keyword evidence="8" id="KW-1185">Reference proteome</keyword>
<dbReference type="InterPro" id="IPR048381">
    <property type="entry name" value="GDH_C"/>
</dbReference>
<evidence type="ECO:0000313" key="7">
    <source>
        <dbReference type="EMBL" id="SFD36126.1"/>
    </source>
</evidence>
<evidence type="ECO:0000259" key="4">
    <source>
        <dbReference type="Pfam" id="PF21075"/>
    </source>
</evidence>
<dbReference type="InterPro" id="IPR046346">
    <property type="entry name" value="Aminoacid_DH-like_N_sf"/>
</dbReference>
<dbReference type="Pfam" id="PF21077">
    <property type="entry name" value="GDH_ACT3"/>
    <property type="match status" value="1"/>
</dbReference>
<dbReference type="Pfam" id="PF21075">
    <property type="entry name" value="GDH_ACT1"/>
    <property type="match status" value="1"/>
</dbReference>
<dbReference type="PANTHER" id="PTHR43403">
    <property type="entry name" value="NAD-SPECIFIC GLUTAMATE DEHYDROGENASE"/>
    <property type="match status" value="1"/>
</dbReference>
<dbReference type="GO" id="GO:0004352">
    <property type="term" value="F:glutamate dehydrogenase (NAD+) activity"/>
    <property type="evidence" value="ECO:0007669"/>
    <property type="project" value="InterPro"/>
</dbReference>
<dbReference type="STRING" id="1123397.SAMN05660831_01524"/>
<dbReference type="InterPro" id="IPR028971">
    <property type="entry name" value="NAD-GDH_cat"/>
</dbReference>
<dbReference type="InterPro" id="IPR049056">
    <property type="entry name" value="NAD_Glu_DH_HM3"/>
</dbReference>
<dbReference type="SUPFAM" id="SSF51735">
    <property type="entry name" value="NAD(P)-binding Rossmann-fold domains"/>
    <property type="match status" value="1"/>
</dbReference>
<organism evidence="7 8">
    <name type="scientific">Thiohalospira halophila DSM 15071</name>
    <dbReference type="NCBI Taxonomy" id="1123397"/>
    <lineage>
        <taxon>Bacteria</taxon>
        <taxon>Pseudomonadati</taxon>
        <taxon>Pseudomonadota</taxon>
        <taxon>Gammaproteobacteria</taxon>
        <taxon>Thiohalospirales</taxon>
        <taxon>Thiohalospiraceae</taxon>
        <taxon>Thiohalospira</taxon>
    </lineage>
</organism>
<gene>
    <name evidence="7" type="ORF">SAMN05660831_01524</name>
</gene>
<feature type="domain" description="NAD-glutamate dehydrogenase catalytic" evidence="2">
    <location>
        <begin position="707"/>
        <end position="1194"/>
    </location>
</feature>
<dbReference type="InterPro" id="IPR024727">
    <property type="entry name" value="NAD_Glu_DH_N_ACT1"/>
</dbReference>
<name>A0A1I1RP48_9GAMM</name>
<dbReference type="Pfam" id="PF05088">
    <property type="entry name" value="Bac_GDH_CD"/>
    <property type="match status" value="1"/>
</dbReference>
<feature type="domain" description="NAD-glutamate dehydrogenase N-terminal ACT1" evidence="4">
    <location>
        <begin position="27"/>
        <end position="159"/>
    </location>
</feature>
<evidence type="ECO:0000259" key="3">
    <source>
        <dbReference type="Pfam" id="PF21074"/>
    </source>
</evidence>
<evidence type="ECO:0000313" key="8">
    <source>
        <dbReference type="Proteomes" id="UP000198611"/>
    </source>
</evidence>
<dbReference type="InterPro" id="IPR049059">
    <property type="entry name" value="NAD_Glu_DH_HM1"/>
</dbReference>
<dbReference type="Pfam" id="PF21079">
    <property type="entry name" value="GDH_HM2"/>
    <property type="match status" value="1"/>
</dbReference>
<feature type="domain" description="NAD-glutamate dehydrogenase ACT2" evidence="5">
    <location>
        <begin position="389"/>
        <end position="477"/>
    </location>
</feature>
<dbReference type="InterPro" id="IPR036291">
    <property type="entry name" value="NAD(P)-bd_dom_sf"/>
</dbReference>
<dbReference type="SUPFAM" id="SSF53223">
    <property type="entry name" value="Aminoacid dehydrogenase-like, N-terminal domain"/>
    <property type="match status" value="1"/>
</dbReference>
<evidence type="ECO:0000259" key="2">
    <source>
        <dbReference type="Pfam" id="PF05088"/>
    </source>
</evidence>
<dbReference type="PIRSF" id="PIRSF036761">
    <property type="entry name" value="GDH_Mll4104"/>
    <property type="match status" value="1"/>
</dbReference>
<dbReference type="InterPro" id="IPR007780">
    <property type="entry name" value="NAD_Glu_DH_bac"/>
</dbReference>
<dbReference type="EMBL" id="FOMJ01000004">
    <property type="protein sequence ID" value="SFD36126.1"/>
    <property type="molecule type" value="Genomic_DNA"/>
</dbReference>